<evidence type="ECO:0000256" key="1">
    <source>
        <dbReference type="ARBA" id="ARBA00004141"/>
    </source>
</evidence>
<dbReference type="InterPro" id="IPR004896">
    <property type="entry name" value="PucC-rel"/>
</dbReference>
<dbReference type="AlphaFoldDB" id="Q20ZW5"/>
<proteinExistence type="inferred from homology"/>
<feature type="transmembrane region" description="Helical" evidence="6">
    <location>
        <begin position="35"/>
        <end position="54"/>
    </location>
</feature>
<dbReference type="InterPro" id="IPR036259">
    <property type="entry name" value="MFS_trans_sf"/>
</dbReference>
<organism evidence="7">
    <name type="scientific">Rhodopseudomonas palustris (strain BisB18)</name>
    <dbReference type="NCBI Taxonomy" id="316056"/>
    <lineage>
        <taxon>Bacteria</taxon>
        <taxon>Pseudomonadati</taxon>
        <taxon>Pseudomonadota</taxon>
        <taxon>Alphaproteobacteria</taxon>
        <taxon>Hyphomicrobiales</taxon>
        <taxon>Nitrobacteraceae</taxon>
        <taxon>Rhodopseudomonas</taxon>
    </lineage>
</organism>
<evidence type="ECO:0000256" key="3">
    <source>
        <dbReference type="ARBA" id="ARBA00022692"/>
    </source>
</evidence>
<evidence type="ECO:0000256" key="5">
    <source>
        <dbReference type="ARBA" id="ARBA00023136"/>
    </source>
</evidence>
<dbReference type="HOGENOM" id="CLU_030017_0_0_5"/>
<feature type="transmembrane region" description="Helical" evidence="6">
    <location>
        <begin position="106"/>
        <end position="128"/>
    </location>
</feature>
<sequence>MNSVSQRVMKVWATLGPRFLPFADAATPDLPLSRLLRLSLFQVSVGMSLVLLVGTLNRVMIVELHVPASIVGVMISLPLIFAPFRALIGFRSDIHSSVLGWKRVPFLYKGTMVQFGGLAILPFALLVLSGGEEARNAPAWIGQAGSALAFLLIGAGLHTTQTVGLALATDLASPESRPKVVGLMYVMLLFGMIASALIFGALLADFSTGRLIQVIQGAAVVTIVLNAVAVWKQEARSRPGGKPAAAAQRQPSFRETWQVFIQGDNAIRRLIAVGLGTMAFSMEDVLLEPYGGQILHLSVGDTTKLTAALAIGGLFGFGLASRILSRGADPFRMAGFGALIGIPAFAAVIAADPLDSALLFGLGTALIGFGAGLFGHGTLTATMNCAPKHQAGLALGAWGAVQASAAGVAIALGGILRDLVAAIAPNHVLGAASGYDFVYGLEIVLLFATLVTMVPLIRRVGVQAGAEQSPDLRPFSRLETKTE</sequence>
<keyword evidence="4 6" id="KW-1133">Transmembrane helix</keyword>
<dbReference type="OrthoDB" id="8558818at2"/>
<dbReference type="EMBL" id="CP000301">
    <property type="protein sequence ID" value="ABD89321.1"/>
    <property type="molecule type" value="Genomic_DNA"/>
</dbReference>
<dbReference type="PANTHER" id="PTHR23538:SF1">
    <property type="entry name" value="44.5 KD BACTERIOCHLOROPHYLL SYNTHASE SUBUNIT"/>
    <property type="match status" value="1"/>
</dbReference>
<gene>
    <name evidence="7" type="ordered locus">RPC_3787</name>
</gene>
<reference evidence="7" key="1">
    <citation type="submission" date="2006-03" db="EMBL/GenBank/DDBJ databases">
        <title>Complete sequence of Rhodopseudomonas palustris BisB18.</title>
        <authorList>
            <consortium name="US DOE Joint Genome Institute"/>
            <person name="Copeland A."/>
            <person name="Lucas S."/>
            <person name="Lapidus A."/>
            <person name="Barry K."/>
            <person name="Detter J.C."/>
            <person name="Glavina del Rio T."/>
            <person name="Hammon N."/>
            <person name="Israni S."/>
            <person name="Dalin E."/>
            <person name="Tice H."/>
            <person name="Pitluck S."/>
            <person name="Chain P."/>
            <person name="Malfatti S."/>
            <person name="Shin M."/>
            <person name="Vergez L."/>
            <person name="Schmutz J."/>
            <person name="Larimer F."/>
            <person name="Land M."/>
            <person name="Hauser L."/>
            <person name="Pelletier D.A."/>
            <person name="Kyrpides N."/>
            <person name="Anderson I."/>
            <person name="Oda Y."/>
            <person name="Harwood C.S."/>
            <person name="Richardson P."/>
        </authorList>
    </citation>
    <scope>NUCLEOTIDE SEQUENCE [LARGE SCALE GENOMIC DNA]</scope>
    <source>
        <strain evidence="7">BisB18</strain>
    </source>
</reference>
<keyword evidence="5 6" id="KW-0472">Membrane</keyword>
<feature type="transmembrane region" description="Helical" evidence="6">
    <location>
        <begin position="437"/>
        <end position="457"/>
    </location>
</feature>
<dbReference type="SUPFAM" id="SSF103473">
    <property type="entry name" value="MFS general substrate transporter"/>
    <property type="match status" value="1"/>
</dbReference>
<evidence type="ECO:0000256" key="4">
    <source>
        <dbReference type="ARBA" id="ARBA00022989"/>
    </source>
</evidence>
<dbReference type="Pfam" id="PF03209">
    <property type="entry name" value="PUCC"/>
    <property type="match status" value="1"/>
</dbReference>
<feature type="transmembrane region" description="Helical" evidence="6">
    <location>
        <begin position="211"/>
        <end position="231"/>
    </location>
</feature>
<feature type="transmembrane region" description="Helical" evidence="6">
    <location>
        <begin position="331"/>
        <end position="351"/>
    </location>
</feature>
<feature type="transmembrane region" description="Helical" evidence="6">
    <location>
        <begin position="305"/>
        <end position="324"/>
    </location>
</feature>
<comment type="subcellular location">
    <subcellularLocation>
        <location evidence="1">Membrane</location>
        <topology evidence="1">Multi-pass membrane protein</topology>
    </subcellularLocation>
</comment>
<evidence type="ECO:0000256" key="6">
    <source>
        <dbReference type="SAM" id="Phobius"/>
    </source>
</evidence>
<dbReference type="eggNOG" id="COG2814">
    <property type="taxonomic scope" value="Bacteria"/>
</dbReference>
<dbReference type="STRING" id="316056.RPC_3787"/>
<feature type="transmembrane region" description="Helical" evidence="6">
    <location>
        <begin position="140"/>
        <end position="160"/>
    </location>
</feature>
<dbReference type="Gene3D" id="1.20.1250.20">
    <property type="entry name" value="MFS general substrate transporter like domains"/>
    <property type="match status" value="1"/>
</dbReference>
<feature type="transmembrane region" description="Helical" evidence="6">
    <location>
        <begin position="357"/>
        <end position="379"/>
    </location>
</feature>
<dbReference type="GO" id="GO:0016020">
    <property type="term" value="C:membrane"/>
    <property type="evidence" value="ECO:0007669"/>
    <property type="project" value="UniProtKB-SubCell"/>
</dbReference>
<comment type="similarity">
    <text evidence="2">Belongs to the PucC family.</text>
</comment>
<dbReference type="KEGG" id="rpc:RPC_3787"/>
<feature type="transmembrane region" description="Helical" evidence="6">
    <location>
        <begin position="180"/>
        <end position="204"/>
    </location>
</feature>
<dbReference type="PIRSF" id="PIRSF016565">
    <property type="entry name" value="PucC"/>
    <property type="match status" value="1"/>
</dbReference>
<evidence type="ECO:0000256" key="2">
    <source>
        <dbReference type="ARBA" id="ARBA00008412"/>
    </source>
</evidence>
<name>Q20ZW5_RHOPB</name>
<accession>Q20ZW5</accession>
<dbReference type="PANTHER" id="PTHR23538">
    <property type="entry name" value="44.5 KD BACTERIOCHLOROPHYLL SYNTHASE SUBUNIT"/>
    <property type="match status" value="1"/>
</dbReference>
<feature type="transmembrane region" description="Helical" evidence="6">
    <location>
        <begin position="391"/>
        <end position="417"/>
    </location>
</feature>
<feature type="transmembrane region" description="Helical" evidence="6">
    <location>
        <begin position="66"/>
        <end position="86"/>
    </location>
</feature>
<dbReference type="CDD" id="cd06176">
    <property type="entry name" value="MFS_BCD_PucC-like"/>
    <property type="match status" value="1"/>
</dbReference>
<protein>
    <submittedName>
        <fullName evidence="7">PUCC protein</fullName>
    </submittedName>
</protein>
<keyword evidence="3 6" id="KW-0812">Transmembrane</keyword>
<evidence type="ECO:0000313" key="7">
    <source>
        <dbReference type="EMBL" id="ABD89321.1"/>
    </source>
</evidence>
<dbReference type="InterPro" id="IPR026036">
    <property type="entry name" value="PucC"/>
</dbReference>
<dbReference type="RefSeq" id="WP_011474203.1">
    <property type="nucleotide sequence ID" value="NC_007925.1"/>
</dbReference>